<dbReference type="Proteomes" id="UP000419743">
    <property type="component" value="Unassembled WGS sequence"/>
</dbReference>
<sequence>MPGVETNQAPMKRIASVIGVASEHIEAYERHHAAVWPGVLAALARSHVHNYSIYRFGTTLFSYFEYRGEDYEADLAAIAADPTTQEWWSVVNPLQQPMDGLPAGQWLEIPEVFHTD</sequence>
<dbReference type="EC" id="5.1.3.-" evidence="1"/>
<organism evidence="1 2">
    <name type="scientific">Occultella aeris</name>
    <dbReference type="NCBI Taxonomy" id="2761496"/>
    <lineage>
        <taxon>Bacteria</taxon>
        <taxon>Bacillati</taxon>
        <taxon>Actinomycetota</taxon>
        <taxon>Actinomycetes</taxon>
        <taxon>Micrococcales</taxon>
        <taxon>Ruaniaceae</taxon>
        <taxon>Occultella</taxon>
    </lineage>
</organism>
<name>A0A7M4DEH5_9MICO</name>
<dbReference type="InterPro" id="IPR008000">
    <property type="entry name" value="Rham/fucose_mutarotase"/>
</dbReference>
<dbReference type="Pfam" id="PF05336">
    <property type="entry name" value="rhaM"/>
    <property type="match status" value="1"/>
</dbReference>
<reference evidence="1 2" key="1">
    <citation type="submission" date="2019-11" db="EMBL/GenBank/DDBJ databases">
        <authorList>
            <person name="Criscuolo A."/>
        </authorList>
    </citation>
    <scope>NUCLEOTIDE SEQUENCE [LARGE SCALE GENOMIC DNA]</scope>
    <source>
        <strain evidence="1">CIP111667</strain>
    </source>
</reference>
<evidence type="ECO:0000313" key="1">
    <source>
        <dbReference type="EMBL" id="VZO35318.1"/>
    </source>
</evidence>
<dbReference type="PANTHER" id="PTHR34389">
    <property type="entry name" value="L-RHAMNOSE MUTAROTASE"/>
    <property type="match status" value="1"/>
</dbReference>
<accession>A0A7M4DEH5</accession>
<comment type="caution">
    <text evidence="1">The sequence shown here is derived from an EMBL/GenBank/DDBJ whole genome shotgun (WGS) entry which is preliminary data.</text>
</comment>
<dbReference type="AlphaFoldDB" id="A0A7M4DEH5"/>
<keyword evidence="2" id="KW-1185">Reference proteome</keyword>
<protein>
    <submittedName>
        <fullName evidence="1">L-fucose mutarotase</fullName>
        <ecNumber evidence="1">5.1.3.-</ecNumber>
    </submittedName>
</protein>
<dbReference type="GO" id="GO:0016857">
    <property type="term" value="F:racemase and epimerase activity, acting on carbohydrates and derivatives"/>
    <property type="evidence" value="ECO:0007669"/>
    <property type="project" value="InterPro"/>
</dbReference>
<gene>
    <name evidence="1" type="ORF">HALOF300_00515</name>
</gene>
<keyword evidence="1" id="KW-0413">Isomerase</keyword>
<evidence type="ECO:0000313" key="2">
    <source>
        <dbReference type="Proteomes" id="UP000419743"/>
    </source>
</evidence>
<dbReference type="Gene3D" id="3.30.70.100">
    <property type="match status" value="1"/>
</dbReference>
<dbReference type="InterPro" id="IPR011008">
    <property type="entry name" value="Dimeric_a/b-barrel"/>
</dbReference>
<dbReference type="EMBL" id="CACRYJ010000007">
    <property type="protein sequence ID" value="VZO35318.1"/>
    <property type="molecule type" value="Genomic_DNA"/>
</dbReference>
<dbReference type="PANTHER" id="PTHR34389:SF2">
    <property type="entry name" value="L-RHAMNOSE MUTAROTASE"/>
    <property type="match status" value="1"/>
</dbReference>
<dbReference type="SUPFAM" id="SSF54909">
    <property type="entry name" value="Dimeric alpha+beta barrel"/>
    <property type="match status" value="1"/>
</dbReference>
<proteinExistence type="predicted"/>